<feature type="region of interest" description="Disordered" evidence="2">
    <location>
        <begin position="196"/>
        <end position="250"/>
    </location>
</feature>
<proteinExistence type="predicted"/>
<sequence length="1015" mass="110399">MCFWGEPNTKYYYHEEIIPARRHNGHHHHHGGHHHHHHHHGHSPRASYTSVTRSRYSSSSPQLGGGYYRPASTGPVVIEASPRHRQPGQPSQQANFFSSTPSHLSLQARPSIQSSARRERRSGWWRKAIVQPNRPNPTRRGQLGSSGELHRAMTSWRIPSTTVTTGRGPAWALAIIAMPGMPCRLPVCLSACQNGHPQPQPQPDAPMGRREACAQQSSPPPPGSRVRETAVPVSRGSRGGPPAGGAASSDYVTGAVASSQENANNKKKGRLSPIHPLRSCAAVASGGRSRLLPLHGNGLQWEGADNYPNTVAPAHPYPSHERAEPPRAVPNDVSVMLQPLDITSTPAMSRSSAFDGAFSQYMPGHRRYNSSTVAGTESSVANSPPACRNRALSIRSGGKSKSSGSGGSGGRTGFSFSSLRGQVQPELSRRLFRLIKSENNLITAHEAAGRERISIAQQLSEWGEQTGDDGISDVSDKVGVILSEMGEQEDTYAHALDESRGRLKSIRNTEKSVQPSRDGKAKIADEIGKLKMKEPESARLVVLEQELVRAEAENLVAEAQLTNVTRQKLKEAYEAEFAATIERAEKQIILAKHGRRLLALLDDTPVVPGDDRQPYAYAQQARQVLNDCEDDLRDWQPDQEGYTLEEQGSAKGKEKVADEGAAVKAEDAGASEIELHKGTSIAAATSVSQMHMDLAAVHDGLAVHAKVAQGYTWAPPRHVAMLCDATVSCLWRQTKFETAITTRRGSSDAVDAVERNTLHLLYLQAHAVCILTLPPNGVLGGRLAIAALATNQGRTTLAGWAAMPLRAHRHRSDGASSRMPAHKKTPMREKKARKTAVEWEQRWTGHRPAGTTNWGAEERTRRWKSDARPQMPAPRRRLGPRDDSGQRAALEPGGYPGPEPFGPPAPRKGTPPPLIPPPCWGAGAGVRPSDPGKPGETNLPGNQGTELRARRPTRQRRKPKKYPLCRHQQQHLHLRACPPTGTVDTLPRSARARAVPNNHTHIRDDEPALGARAAT</sequence>
<dbReference type="Gene3D" id="1.20.1270.60">
    <property type="entry name" value="Arfaptin homology (AH) domain/BAR domain"/>
    <property type="match status" value="1"/>
</dbReference>
<evidence type="ECO:0008006" key="5">
    <source>
        <dbReference type="Google" id="ProtNLM"/>
    </source>
</evidence>
<feature type="compositionally biased region" description="Basic and acidic residues" evidence="2">
    <location>
        <begin position="856"/>
        <end position="867"/>
    </location>
</feature>
<feature type="compositionally biased region" description="Polar residues" evidence="2">
    <location>
        <begin position="369"/>
        <end position="382"/>
    </location>
</feature>
<gene>
    <name evidence="3" type="ORF">Purlil1_2532</name>
</gene>
<dbReference type="Pfam" id="PF13805">
    <property type="entry name" value="Pil1"/>
    <property type="match status" value="1"/>
</dbReference>
<feature type="coiled-coil region" evidence="1">
    <location>
        <begin position="540"/>
        <end position="567"/>
    </location>
</feature>
<organism evidence="3 4">
    <name type="scientific">Purpureocillium lilacinum</name>
    <name type="common">Paecilomyces lilacinus</name>
    <dbReference type="NCBI Taxonomy" id="33203"/>
    <lineage>
        <taxon>Eukaryota</taxon>
        <taxon>Fungi</taxon>
        <taxon>Dikarya</taxon>
        <taxon>Ascomycota</taxon>
        <taxon>Pezizomycotina</taxon>
        <taxon>Sordariomycetes</taxon>
        <taxon>Hypocreomycetidae</taxon>
        <taxon>Hypocreales</taxon>
        <taxon>Ophiocordycipitaceae</taxon>
        <taxon>Purpureocillium</taxon>
    </lineage>
</organism>
<comment type="caution">
    <text evidence="3">The sequence shown here is derived from an EMBL/GenBank/DDBJ whole genome shotgun (WGS) entry which is preliminary data.</text>
</comment>
<feature type="compositionally biased region" description="Basic residues" evidence="2">
    <location>
        <begin position="950"/>
        <end position="974"/>
    </location>
</feature>
<feature type="compositionally biased region" description="Basic residues" evidence="2">
    <location>
        <begin position="23"/>
        <end position="43"/>
    </location>
</feature>
<keyword evidence="4" id="KW-1185">Reference proteome</keyword>
<reference evidence="3 4" key="1">
    <citation type="journal article" date="2024" name="Microbiol. Resour. Announc.">
        <title>Genome annotations for the ascomycete fungi Trichoderma harzianum, Trichoderma aggressivum, and Purpureocillium lilacinum.</title>
        <authorList>
            <person name="Beijen E.P.W."/>
            <person name="Ohm R.A."/>
        </authorList>
    </citation>
    <scope>NUCLEOTIDE SEQUENCE [LARGE SCALE GENOMIC DNA]</scope>
    <source>
        <strain evidence="3 4">CBS 150709</strain>
    </source>
</reference>
<feature type="compositionally biased region" description="Basic residues" evidence="2">
    <location>
        <begin position="820"/>
        <end position="834"/>
    </location>
</feature>
<evidence type="ECO:0000256" key="2">
    <source>
        <dbReference type="SAM" id="MobiDB-lite"/>
    </source>
</evidence>
<feature type="region of interest" description="Disordered" evidence="2">
    <location>
        <begin position="23"/>
        <end position="164"/>
    </location>
</feature>
<accession>A0ABR0CAW4</accession>
<feature type="compositionally biased region" description="Pro residues" evidence="2">
    <location>
        <begin position="895"/>
        <end position="919"/>
    </location>
</feature>
<name>A0ABR0CAW4_PURLI</name>
<dbReference type="PANTHER" id="PTHR31962:SF4">
    <property type="entry name" value="PRIMARY COMPONENT OF EISOSOMES (EUROFUNG)"/>
    <property type="match status" value="1"/>
</dbReference>
<dbReference type="Proteomes" id="UP001287286">
    <property type="component" value="Unassembled WGS sequence"/>
</dbReference>
<evidence type="ECO:0000313" key="4">
    <source>
        <dbReference type="Proteomes" id="UP001287286"/>
    </source>
</evidence>
<dbReference type="PANTHER" id="PTHR31962">
    <property type="entry name" value="SPHINGOLIPID LONG CHAIN BASE-RESPONSIVE PROTEIN PIL1"/>
    <property type="match status" value="1"/>
</dbReference>
<evidence type="ECO:0000256" key="1">
    <source>
        <dbReference type="SAM" id="Coils"/>
    </source>
</evidence>
<dbReference type="InterPro" id="IPR027267">
    <property type="entry name" value="AH/BAR_dom_sf"/>
</dbReference>
<feature type="region of interest" description="Disordered" evidence="2">
    <location>
        <begin position="809"/>
        <end position="1015"/>
    </location>
</feature>
<keyword evidence="1" id="KW-0175">Coiled coil</keyword>
<feature type="compositionally biased region" description="Polar residues" evidence="2">
    <location>
        <begin position="88"/>
        <end position="115"/>
    </location>
</feature>
<feature type="region of interest" description="Disordered" evidence="2">
    <location>
        <begin position="369"/>
        <end position="420"/>
    </location>
</feature>
<evidence type="ECO:0000313" key="3">
    <source>
        <dbReference type="EMBL" id="KAK4093375.1"/>
    </source>
</evidence>
<dbReference type="InterPro" id="IPR028245">
    <property type="entry name" value="PIL1/LSP1"/>
</dbReference>
<dbReference type="EMBL" id="JAWRVI010000006">
    <property type="protein sequence ID" value="KAK4093375.1"/>
    <property type="molecule type" value="Genomic_DNA"/>
</dbReference>
<protein>
    <recommendedName>
        <fullName evidence="5">Sphingolipid long chain base-responsive protein LSP1</fullName>
    </recommendedName>
</protein>
<feature type="compositionally biased region" description="Low complexity" evidence="2">
    <location>
        <begin position="47"/>
        <end position="60"/>
    </location>
</feature>